<sequence length="108" mass="12003">MTHCRVPSDSSVRARARNERSVFHSMGRCVRVEKRQRPHTYTPTVRALSDVVFASAQRANCLISVVRGDRCAAAGRGLPPHSRLSRGRFAPQRQQAPGRCILFCPSTS</sequence>
<evidence type="ECO:0000313" key="1">
    <source>
        <dbReference type="EMBL" id="GBP60728.1"/>
    </source>
</evidence>
<name>A0A4C1XBF5_EUMVA</name>
<dbReference type="Proteomes" id="UP000299102">
    <property type="component" value="Unassembled WGS sequence"/>
</dbReference>
<dbReference type="AlphaFoldDB" id="A0A4C1XBF5"/>
<protein>
    <submittedName>
        <fullName evidence="1">Uncharacterized protein</fullName>
    </submittedName>
</protein>
<accession>A0A4C1XBF5</accession>
<dbReference type="EMBL" id="BGZK01000794">
    <property type="protein sequence ID" value="GBP60728.1"/>
    <property type="molecule type" value="Genomic_DNA"/>
</dbReference>
<gene>
    <name evidence="1" type="ORF">EVAR_47466_1</name>
</gene>
<proteinExistence type="predicted"/>
<organism evidence="1 2">
    <name type="scientific">Eumeta variegata</name>
    <name type="common">Bagworm moth</name>
    <name type="synonym">Eumeta japonica</name>
    <dbReference type="NCBI Taxonomy" id="151549"/>
    <lineage>
        <taxon>Eukaryota</taxon>
        <taxon>Metazoa</taxon>
        <taxon>Ecdysozoa</taxon>
        <taxon>Arthropoda</taxon>
        <taxon>Hexapoda</taxon>
        <taxon>Insecta</taxon>
        <taxon>Pterygota</taxon>
        <taxon>Neoptera</taxon>
        <taxon>Endopterygota</taxon>
        <taxon>Lepidoptera</taxon>
        <taxon>Glossata</taxon>
        <taxon>Ditrysia</taxon>
        <taxon>Tineoidea</taxon>
        <taxon>Psychidae</taxon>
        <taxon>Oiketicinae</taxon>
        <taxon>Eumeta</taxon>
    </lineage>
</organism>
<keyword evidence="2" id="KW-1185">Reference proteome</keyword>
<reference evidence="1 2" key="1">
    <citation type="journal article" date="2019" name="Commun. Biol.">
        <title>The bagworm genome reveals a unique fibroin gene that provides high tensile strength.</title>
        <authorList>
            <person name="Kono N."/>
            <person name="Nakamura H."/>
            <person name="Ohtoshi R."/>
            <person name="Tomita M."/>
            <person name="Numata K."/>
            <person name="Arakawa K."/>
        </authorList>
    </citation>
    <scope>NUCLEOTIDE SEQUENCE [LARGE SCALE GENOMIC DNA]</scope>
</reference>
<evidence type="ECO:0000313" key="2">
    <source>
        <dbReference type="Proteomes" id="UP000299102"/>
    </source>
</evidence>
<comment type="caution">
    <text evidence="1">The sequence shown here is derived from an EMBL/GenBank/DDBJ whole genome shotgun (WGS) entry which is preliminary data.</text>
</comment>